<feature type="transmembrane region" description="Helical" evidence="5">
    <location>
        <begin position="256"/>
        <end position="277"/>
    </location>
</feature>
<evidence type="ECO:0000256" key="5">
    <source>
        <dbReference type="SAM" id="Phobius"/>
    </source>
</evidence>
<organism evidence="7 8">
    <name type="scientific">Maricaulis virginensis</name>
    <dbReference type="NCBI Taxonomy" id="144022"/>
    <lineage>
        <taxon>Bacteria</taxon>
        <taxon>Pseudomonadati</taxon>
        <taxon>Pseudomonadota</taxon>
        <taxon>Alphaproteobacteria</taxon>
        <taxon>Maricaulales</taxon>
        <taxon>Maricaulaceae</taxon>
        <taxon>Maricaulis</taxon>
    </lineage>
</organism>
<dbReference type="RefSeq" id="WP_271185410.1">
    <property type="nucleotide sequence ID" value="NZ_BSFE01000001.1"/>
</dbReference>
<dbReference type="GO" id="GO:0016020">
    <property type="term" value="C:membrane"/>
    <property type="evidence" value="ECO:0007669"/>
    <property type="project" value="UniProtKB-SubCell"/>
</dbReference>
<feature type="transmembrane region" description="Helical" evidence="5">
    <location>
        <begin position="233"/>
        <end position="249"/>
    </location>
</feature>
<evidence type="ECO:0000256" key="1">
    <source>
        <dbReference type="ARBA" id="ARBA00004141"/>
    </source>
</evidence>
<name>A0A9W6IIL5_9PROT</name>
<feature type="domain" description="O-antigen ligase-related" evidence="6">
    <location>
        <begin position="216"/>
        <end position="359"/>
    </location>
</feature>
<evidence type="ECO:0000256" key="2">
    <source>
        <dbReference type="ARBA" id="ARBA00022692"/>
    </source>
</evidence>
<evidence type="ECO:0000313" key="8">
    <source>
        <dbReference type="Proteomes" id="UP001143486"/>
    </source>
</evidence>
<dbReference type="Pfam" id="PF04932">
    <property type="entry name" value="Wzy_C"/>
    <property type="match status" value="1"/>
</dbReference>
<dbReference type="EMBL" id="BSFE01000001">
    <property type="protein sequence ID" value="GLK51017.1"/>
    <property type="molecule type" value="Genomic_DNA"/>
</dbReference>
<dbReference type="Proteomes" id="UP001143486">
    <property type="component" value="Unassembled WGS sequence"/>
</dbReference>
<feature type="transmembrane region" description="Helical" evidence="5">
    <location>
        <begin position="347"/>
        <end position="368"/>
    </location>
</feature>
<feature type="transmembrane region" description="Helical" evidence="5">
    <location>
        <begin position="30"/>
        <end position="50"/>
    </location>
</feature>
<comment type="caution">
    <text evidence="7">The sequence shown here is derived from an EMBL/GenBank/DDBJ whole genome shotgun (WGS) entry which is preliminary data.</text>
</comment>
<feature type="transmembrane region" description="Helical" evidence="5">
    <location>
        <begin position="117"/>
        <end position="135"/>
    </location>
</feature>
<keyword evidence="3 5" id="KW-1133">Transmembrane helix</keyword>
<feature type="transmembrane region" description="Helical" evidence="5">
    <location>
        <begin position="93"/>
        <end position="111"/>
    </location>
</feature>
<keyword evidence="8" id="KW-1185">Reference proteome</keyword>
<feature type="transmembrane region" description="Helical" evidence="5">
    <location>
        <begin position="62"/>
        <end position="81"/>
    </location>
</feature>
<evidence type="ECO:0000256" key="3">
    <source>
        <dbReference type="ARBA" id="ARBA00022989"/>
    </source>
</evidence>
<feature type="transmembrane region" description="Helical" evidence="5">
    <location>
        <begin position="187"/>
        <end position="203"/>
    </location>
</feature>
<dbReference type="PANTHER" id="PTHR37422">
    <property type="entry name" value="TEICHURONIC ACID BIOSYNTHESIS PROTEIN TUAE"/>
    <property type="match status" value="1"/>
</dbReference>
<dbReference type="PANTHER" id="PTHR37422:SF17">
    <property type="entry name" value="O-ANTIGEN LIGASE"/>
    <property type="match status" value="1"/>
</dbReference>
<protein>
    <submittedName>
        <fullName evidence="7">Ligase</fullName>
    </submittedName>
</protein>
<feature type="transmembrane region" description="Helical" evidence="5">
    <location>
        <begin position="210"/>
        <end position="227"/>
    </location>
</feature>
<keyword evidence="2 5" id="KW-0812">Transmembrane</keyword>
<reference evidence="7" key="2">
    <citation type="submission" date="2023-01" db="EMBL/GenBank/DDBJ databases">
        <authorList>
            <person name="Sun Q."/>
            <person name="Evtushenko L."/>
        </authorList>
    </citation>
    <scope>NUCLEOTIDE SEQUENCE</scope>
    <source>
        <strain evidence="7">VKM B-1513</strain>
    </source>
</reference>
<keyword evidence="7" id="KW-0436">Ligase</keyword>
<feature type="transmembrane region" description="Helical" evidence="5">
    <location>
        <begin position="142"/>
        <end position="167"/>
    </location>
</feature>
<evidence type="ECO:0000313" key="7">
    <source>
        <dbReference type="EMBL" id="GLK51017.1"/>
    </source>
</evidence>
<dbReference type="InterPro" id="IPR051533">
    <property type="entry name" value="WaaL-like"/>
</dbReference>
<evidence type="ECO:0000259" key="6">
    <source>
        <dbReference type="Pfam" id="PF04932"/>
    </source>
</evidence>
<accession>A0A9W6IIL5</accession>
<evidence type="ECO:0000256" key="4">
    <source>
        <dbReference type="ARBA" id="ARBA00023136"/>
    </source>
</evidence>
<proteinExistence type="predicted"/>
<comment type="subcellular location">
    <subcellularLocation>
        <location evidence="1">Membrane</location>
        <topology evidence="1">Multi-pass membrane protein</topology>
    </subcellularLocation>
</comment>
<sequence>MSLAPARDIAPEPALISAWRHAPGFSFFRALEGSATVLCLYLFSTALIGPVFADPADPESSAILRLIWLPVYALTLALCALRPGAVLGTLANNVLLLGLVSLTAVSVIWSIDPDTTLRRSFALIMSTLFGFWMASRWSWREMILLIASAFGLIAVSSAVMAIAVPSIGIDHAVHAGAWKGVFWEKNTLGGMMALGAVSAYAALRADPDRRWIWIGMALLCTALVLLSTSKTALLSWTLGTGGAVGIMACRQGFGFATLVLFLGLTGGIMLGMILLIAPVEFLEMLGRDATLTGRTDIWAILIEEVWRRPWTGYGYRAFWTVENGPVYWVRAGTSWPVPTAHNGLLEIALALGIPGVVLMVTVYLRSLIRAAGTIFSQRPETYWVLAQFAIMGLASISESNLMNQNSLSWILFTAGAAKLAQGSR</sequence>
<keyword evidence="4 5" id="KW-0472">Membrane</keyword>
<dbReference type="GO" id="GO:0016874">
    <property type="term" value="F:ligase activity"/>
    <property type="evidence" value="ECO:0007669"/>
    <property type="project" value="UniProtKB-KW"/>
</dbReference>
<dbReference type="AlphaFoldDB" id="A0A9W6IIL5"/>
<gene>
    <name evidence="7" type="primary">hfsI</name>
    <name evidence="7" type="ORF">GCM10017621_05250</name>
</gene>
<reference evidence="7" key="1">
    <citation type="journal article" date="2014" name="Int. J. Syst. Evol. Microbiol.">
        <title>Complete genome sequence of Corynebacterium casei LMG S-19264T (=DSM 44701T), isolated from a smear-ripened cheese.</title>
        <authorList>
            <consortium name="US DOE Joint Genome Institute (JGI-PGF)"/>
            <person name="Walter F."/>
            <person name="Albersmeier A."/>
            <person name="Kalinowski J."/>
            <person name="Ruckert C."/>
        </authorList>
    </citation>
    <scope>NUCLEOTIDE SEQUENCE</scope>
    <source>
        <strain evidence="7">VKM B-1513</strain>
    </source>
</reference>
<dbReference type="InterPro" id="IPR007016">
    <property type="entry name" value="O-antigen_ligase-rel_domated"/>
</dbReference>